<gene>
    <name evidence="2" type="ORF">ISALK_13130</name>
</gene>
<dbReference type="SUPFAM" id="SSF141868">
    <property type="entry name" value="EAL domain-like"/>
    <property type="match status" value="1"/>
</dbReference>
<feature type="domain" description="EAL" evidence="1">
    <location>
        <begin position="1"/>
        <end position="146"/>
    </location>
</feature>
<dbReference type="Gene3D" id="3.20.20.450">
    <property type="entry name" value="EAL domain"/>
    <property type="match status" value="1"/>
</dbReference>
<dbReference type="InterPro" id="IPR009875">
    <property type="entry name" value="PilZ_domain"/>
</dbReference>
<dbReference type="Pfam" id="PF07238">
    <property type="entry name" value="PilZ"/>
    <property type="match status" value="1"/>
</dbReference>
<dbReference type="GO" id="GO:0071111">
    <property type="term" value="F:cyclic-guanylate-specific phosphodiesterase activity"/>
    <property type="evidence" value="ECO:0007669"/>
    <property type="project" value="InterPro"/>
</dbReference>
<protein>
    <submittedName>
        <fullName evidence="2">EAL domain-containing protein</fullName>
    </submittedName>
</protein>
<dbReference type="PANTHER" id="PTHR33121">
    <property type="entry name" value="CYCLIC DI-GMP PHOSPHODIESTERASE PDEF"/>
    <property type="match status" value="1"/>
</dbReference>
<sequence length="309" mass="35565">MVSTLQKHKLEPDFLIIEITESVLIEQRQQTEKDIEALQSMGIQIAIDDFGSGYSSLTYLNKMNVDILKIDQEFLKTVPDKDTSNKILEAIVNLAKELKMKIVAEGIENWEQLIFLRRLNCISGQGYLYSKPLPVEKVEPILARGWLRPLKANNARVQVKNDRRKYFRVEFHQDLMANMTILEINGRKVTVGNTKSLIKNMGPGGLCFVASINLPLKKDLILQFNSELLGSPVRVYGTPVWKEELEHDLVKYGLKFTFDENVRMELTGLLNKVQIRMRKDYGFNEGRFTSKSMKAFFHQQFTDQSADEN</sequence>
<dbReference type="EMBL" id="SUMG01000025">
    <property type="protein sequence ID" value="NBG89433.1"/>
    <property type="molecule type" value="Genomic_DNA"/>
</dbReference>
<evidence type="ECO:0000259" key="1">
    <source>
        <dbReference type="PROSITE" id="PS50883"/>
    </source>
</evidence>
<dbReference type="GO" id="GO:0035438">
    <property type="term" value="F:cyclic-di-GMP binding"/>
    <property type="evidence" value="ECO:0007669"/>
    <property type="project" value="InterPro"/>
</dbReference>
<dbReference type="InterPro" id="IPR035919">
    <property type="entry name" value="EAL_sf"/>
</dbReference>
<dbReference type="SMART" id="SM00052">
    <property type="entry name" value="EAL"/>
    <property type="match status" value="1"/>
</dbReference>
<reference evidence="2 3" key="1">
    <citation type="submission" date="2019-04" db="EMBL/GenBank/DDBJ databases">
        <title>Isachenkonia alkalipeptolytica gen. nov. sp. nov. a new anaerobic, alkiliphilic organothrophic bacterium capable to reduce synthesized ferrihydrite isolated from a soda lake.</title>
        <authorList>
            <person name="Toshchakov S.V."/>
            <person name="Zavarzina D.G."/>
            <person name="Zhilina T.N."/>
            <person name="Kostrikina N.A."/>
            <person name="Kublanov I.V."/>
        </authorList>
    </citation>
    <scope>NUCLEOTIDE SEQUENCE [LARGE SCALE GENOMIC DNA]</scope>
    <source>
        <strain evidence="2 3">Z-1701</strain>
    </source>
</reference>
<dbReference type="Pfam" id="PF00563">
    <property type="entry name" value="EAL"/>
    <property type="match status" value="1"/>
</dbReference>
<proteinExistence type="predicted"/>
<dbReference type="AlphaFoldDB" id="A0AA43XMC8"/>
<comment type="caution">
    <text evidence="2">The sequence shown here is derived from an EMBL/GenBank/DDBJ whole genome shotgun (WGS) entry which is preliminary data.</text>
</comment>
<dbReference type="PROSITE" id="PS50883">
    <property type="entry name" value="EAL"/>
    <property type="match status" value="1"/>
</dbReference>
<accession>A0AA43XMC8</accession>
<dbReference type="InterPro" id="IPR001633">
    <property type="entry name" value="EAL_dom"/>
</dbReference>
<organism evidence="2 3">
    <name type="scientific">Isachenkonia alkalipeptolytica</name>
    <dbReference type="NCBI Taxonomy" id="2565777"/>
    <lineage>
        <taxon>Bacteria</taxon>
        <taxon>Bacillati</taxon>
        <taxon>Bacillota</taxon>
        <taxon>Clostridia</taxon>
        <taxon>Eubacteriales</taxon>
        <taxon>Clostridiaceae</taxon>
        <taxon>Isachenkonia</taxon>
    </lineage>
</organism>
<evidence type="ECO:0000313" key="2">
    <source>
        <dbReference type="EMBL" id="NBG89433.1"/>
    </source>
</evidence>
<name>A0AA43XMC8_9CLOT</name>
<dbReference type="InterPro" id="IPR050706">
    <property type="entry name" value="Cyclic-di-GMP_PDE-like"/>
</dbReference>
<dbReference type="CDD" id="cd01948">
    <property type="entry name" value="EAL"/>
    <property type="match status" value="1"/>
</dbReference>
<dbReference type="PANTHER" id="PTHR33121:SF70">
    <property type="entry name" value="SIGNALING PROTEIN YKOW"/>
    <property type="match status" value="1"/>
</dbReference>
<dbReference type="Proteomes" id="UP000449710">
    <property type="component" value="Unassembled WGS sequence"/>
</dbReference>
<evidence type="ECO:0000313" key="3">
    <source>
        <dbReference type="Proteomes" id="UP000449710"/>
    </source>
</evidence>
<keyword evidence="3" id="KW-1185">Reference proteome</keyword>